<dbReference type="RefSeq" id="WP_004396172.1">
    <property type="nucleotide sequence ID" value="NZ_FNBS01000005.1"/>
</dbReference>
<organism evidence="1 2">
    <name type="scientific">Thermoanaerobacter thermohydrosulfuricus</name>
    <name type="common">Clostridium thermohydrosulfuricum</name>
    <dbReference type="NCBI Taxonomy" id="1516"/>
    <lineage>
        <taxon>Bacteria</taxon>
        <taxon>Bacillati</taxon>
        <taxon>Bacillota</taxon>
        <taxon>Clostridia</taxon>
        <taxon>Thermoanaerobacterales</taxon>
        <taxon>Thermoanaerobacteraceae</taxon>
        <taxon>Thermoanaerobacter</taxon>
    </lineage>
</organism>
<name>A0A1G7IZ89_THETY</name>
<reference evidence="1 2" key="1">
    <citation type="submission" date="2016-10" db="EMBL/GenBank/DDBJ databases">
        <authorList>
            <person name="de Groot N.N."/>
        </authorList>
    </citation>
    <scope>NUCLEOTIDE SEQUENCE [LARGE SCALE GENOMIC DNA]</scope>
    <source>
        <strain evidence="1 2">DSM 569</strain>
    </source>
</reference>
<protein>
    <submittedName>
        <fullName evidence="1">Putative signal transducing protein</fullName>
    </submittedName>
</protein>
<dbReference type="AlphaFoldDB" id="A0A1G7IZ89"/>
<evidence type="ECO:0000313" key="2">
    <source>
        <dbReference type="Proteomes" id="UP000183404"/>
    </source>
</evidence>
<gene>
    <name evidence="1" type="ORF">SAMN04244560_00373</name>
</gene>
<dbReference type="Proteomes" id="UP000183404">
    <property type="component" value="Unassembled WGS sequence"/>
</dbReference>
<proteinExistence type="predicted"/>
<evidence type="ECO:0000313" key="1">
    <source>
        <dbReference type="EMBL" id="SDF17990.1"/>
    </source>
</evidence>
<accession>A0A1G7IZ89</accession>
<sequence>MEGFVKILVLENEIEAKLLEGILKEKGIPHFIRSYHDTAYDGLFQTVTGWGEILAPSSYKEEIEEIVEEIRRVRGEL</sequence>
<dbReference type="EMBL" id="FNBS01000005">
    <property type="protein sequence ID" value="SDF17990.1"/>
    <property type="molecule type" value="Genomic_DNA"/>
</dbReference>